<dbReference type="WBParaSite" id="maker-unitig_25643-snap-gene-0.2-mRNA-1">
    <property type="protein sequence ID" value="maker-unitig_25643-snap-gene-0.2-mRNA-1"/>
    <property type="gene ID" value="maker-unitig_25643-snap-gene-0.2"/>
</dbReference>
<protein>
    <submittedName>
        <fullName evidence="2">Secreted protein</fullName>
    </submittedName>
</protein>
<dbReference type="Gene3D" id="2.80.10.50">
    <property type="match status" value="1"/>
</dbReference>
<dbReference type="Proteomes" id="UP000095280">
    <property type="component" value="Unplaced"/>
</dbReference>
<proteinExistence type="predicted"/>
<sequence length="64" mass="7332">MKPSSAICLLGSWNWSRTPISGGTVKWKQQVRIRQHVHTRKFLSASALKATWLLLTIGPMLTWR</sequence>
<dbReference type="AlphaFoldDB" id="A0A1I8F9G8"/>
<keyword evidence="1" id="KW-1185">Reference proteome</keyword>
<organism evidence="1 2">
    <name type="scientific">Macrostomum lignano</name>
    <dbReference type="NCBI Taxonomy" id="282301"/>
    <lineage>
        <taxon>Eukaryota</taxon>
        <taxon>Metazoa</taxon>
        <taxon>Spiralia</taxon>
        <taxon>Lophotrochozoa</taxon>
        <taxon>Platyhelminthes</taxon>
        <taxon>Rhabditophora</taxon>
        <taxon>Macrostomorpha</taxon>
        <taxon>Macrostomida</taxon>
        <taxon>Macrostomidae</taxon>
        <taxon>Macrostomum</taxon>
    </lineage>
</organism>
<name>A0A1I8F9G8_9PLAT</name>
<reference evidence="2" key="1">
    <citation type="submission" date="2016-11" db="UniProtKB">
        <authorList>
            <consortium name="WormBaseParasite"/>
        </authorList>
    </citation>
    <scope>IDENTIFICATION</scope>
</reference>
<evidence type="ECO:0000313" key="1">
    <source>
        <dbReference type="Proteomes" id="UP000095280"/>
    </source>
</evidence>
<evidence type="ECO:0000313" key="2">
    <source>
        <dbReference type="WBParaSite" id="maker-unitig_25643-snap-gene-0.2-mRNA-1"/>
    </source>
</evidence>
<accession>A0A1I8F9G8</accession>